<comment type="caution">
    <text evidence="2">The sequence shown here is derived from an EMBL/GenBank/DDBJ whole genome shotgun (WGS) entry which is preliminary data.</text>
</comment>
<dbReference type="Pfam" id="PF01266">
    <property type="entry name" value="DAO"/>
    <property type="match status" value="1"/>
</dbReference>
<evidence type="ECO:0000313" key="3">
    <source>
        <dbReference type="Proteomes" id="UP001597045"/>
    </source>
</evidence>
<evidence type="ECO:0000259" key="1">
    <source>
        <dbReference type="Pfam" id="PF01266"/>
    </source>
</evidence>
<dbReference type="Proteomes" id="UP001597045">
    <property type="component" value="Unassembled WGS sequence"/>
</dbReference>
<dbReference type="SUPFAM" id="SSF51905">
    <property type="entry name" value="FAD/NAD(P)-binding domain"/>
    <property type="match status" value="1"/>
</dbReference>
<keyword evidence="3" id="KW-1185">Reference proteome</keyword>
<name>A0ABW3MNS7_9PSEU</name>
<feature type="non-terminal residue" evidence="2">
    <location>
        <position position="40"/>
    </location>
</feature>
<reference evidence="3" key="1">
    <citation type="journal article" date="2019" name="Int. J. Syst. Evol. Microbiol.">
        <title>The Global Catalogue of Microorganisms (GCM) 10K type strain sequencing project: providing services to taxonomists for standard genome sequencing and annotation.</title>
        <authorList>
            <consortium name="The Broad Institute Genomics Platform"/>
            <consortium name="The Broad Institute Genome Sequencing Center for Infectious Disease"/>
            <person name="Wu L."/>
            <person name="Ma J."/>
        </authorList>
    </citation>
    <scope>NUCLEOTIDE SEQUENCE [LARGE SCALE GENOMIC DNA]</scope>
    <source>
        <strain evidence="3">JCM 31486</strain>
    </source>
</reference>
<dbReference type="EMBL" id="JBHTIS010003332">
    <property type="protein sequence ID" value="MFD1051109.1"/>
    <property type="molecule type" value="Genomic_DNA"/>
</dbReference>
<accession>A0ABW3MNS7</accession>
<gene>
    <name evidence="2" type="ORF">ACFQ1S_39050</name>
</gene>
<dbReference type="InterPro" id="IPR006076">
    <property type="entry name" value="FAD-dep_OxRdtase"/>
</dbReference>
<organism evidence="2 3">
    <name type="scientific">Kibdelosporangium lantanae</name>
    <dbReference type="NCBI Taxonomy" id="1497396"/>
    <lineage>
        <taxon>Bacteria</taxon>
        <taxon>Bacillati</taxon>
        <taxon>Actinomycetota</taxon>
        <taxon>Actinomycetes</taxon>
        <taxon>Pseudonocardiales</taxon>
        <taxon>Pseudonocardiaceae</taxon>
        <taxon>Kibdelosporangium</taxon>
    </lineage>
</organism>
<dbReference type="InterPro" id="IPR036188">
    <property type="entry name" value="FAD/NAD-bd_sf"/>
</dbReference>
<evidence type="ECO:0000313" key="2">
    <source>
        <dbReference type="EMBL" id="MFD1051109.1"/>
    </source>
</evidence>
<proteinExistence type="predicted"/>
<dbReference type="Gene3D" id="3.50.50.60">
    <property type="entry name" value="FAD/NAD(P)-binding domain"/>
    <property type="match status" value="1"/>
</dbReference>
<feature type="domain" description="FAD dependent oxidoreductase" evidence="1">
    <location>
        <begin position="4"/>
        <end position="39"/>
    </location>
</feature>
<protein>
    <submittedName>
        <fullName evidence="2">FAD-dependent oxidoreductase</fullName>
    </submittedName>
</protein>
<sequence>MKAEVVVIGGGVMGVSTAFHLAEAGVDVVLVERDTLGAGS</sequence>